<sequence length="315" mass="34913">MAQTCAFSVSSLIGGQPLATFEERGRPPLADQRKVHTTWHRQYPSCGGSQQSPIMVLFAQSEYKYFDPIQFFNYDSYLQLDVEMVGTTLFFYPFGLDLGVFGGPLQVQYSFFMGTIHFGKGRDSGSEHIIEKQGYAAEVQLIHTTEIMSDNDCLKEANGLLVLVILFEETSDDNEDLAPFLDAIQELHGDEQGLHTTTEILMSSLIPRSTLEYYIYPGSLSFPPCTERTINVVFQRTLEEMRKLRWRLGGDTSCTSLLAGNLRPVTGEGRVAKSTRTVFRSFFSFTSSSPSTNAPSHTVPAVAAVFAASACFPAA</sequence>
<gene>
    <name evidence="1" type="ORF">HPB49_023395</name>
</gene>
<name>A0ACB8D877_DERSI</name>
<evidence type="ECO:0000313" key="2">
    <source>
        <dbReference type="Proteomes" id="UP000821865"/>
    </source>
</evidence>
<dbReference type="EMBL" id="CM023472">
    <property type="protein sequence ID" value="KAH7960792.1"/>
    <property type="molecule type" value="Genomic_DNA"/>
</dbReference>
<comment type="caution">
    <text evidence="1">The sequence shown here is derived from an EMBL/GenBank/DDBJ whole genome shotgun (WGS) entry which is preliminary data.</text>
</comment>
<reference evidence="1" key="1">
    <citation type="submission" date="2020-05" db="EMBL/GenBank/DDBJ databases">
        <title>Large-scale comparative analyses of tick genomes elucidate their genetic diversity and vector capacities.</title>
        <authorList>
            <person name="Jia N."/>
            <person name="Wang J."/>
            <person name="Shi W."/>
            <person name="Du L."/>
            <person name="Sun Y."/>
            <person name="Zhan W."/>
            <person name="Jiang J."/>
            <person name="Wang Q."/>
            <person name="Zhang B."/>
            <person name="Ji P."/>
            <person name="Sakyi L.B."/>
            <person name="Cui X."/>
            <person name="Yuan T."/>
            <person name="Jiang B."/>
            <person name="Yang W."/>
            <person name="Lam T.T.-Y."/>
            <person name="Chang Q."/>
            <person name="Ding S."/>
            <person name="Wang X."/>
            <person name="Zhu J."/>
            <person name="Ruan X."/>
            <person name="Zhao L."/>
            <person name="Wei J."/>
            <person name="Que T."/>
            <person name="Du C."/>
            <person name="Cheng J."/>
            <person name="Dai P."/>
            <person name="Han X."/>
            <person name="Huang E."/>
            <person name="Gao Y."/>
            <person name="Liu J."/>
            <person name="Shao H."/>
            <person name="Ye R."/>
            <person name="Li L."/>
            <person name="Wei W."/>
            <person name="Wang X."/>
            <person name="Wang C."/>
            <person name="Yang T."/>
            <person name="Huo Q."/>
            <person name="Li W."/>
            <person name="Guo W."/>
            <person name="Chen H."/>
            <person name="Zhou L."/>
            <person name="Ni X."/>
            <person name="Tian J."/>
            <person name="Zhou Y."/>
            <person name="Sheng Y."/>
            <person name="Liu T."/>
            <person name="Pan Y."/>
            <person name="Xia L."/>
            <person name="Li J."/>
            <person name="Zhao F."/>
            <person name="Cao W."/>
        </authorList>
    </citation>
    <scope>NUCLEOTIDE SEQUENCE</scope>
    <source>
        <strain evidence="1">Dsil-2018</strain>
    </source>
</reference>
<accession>A0ACB8D877</accession>
<dbReference type="Proteomes" id="UP000821865">
    <property type="component" value="Chromosome 3"/>
</dbReference>
<keyword evidence="2" id="KW-1185">Reference proteome</keyword>
<protein>
    <submittedName>
        <fullName evidence="1">Uncharacterized protein</fullName>
    </submittedName>
</protein>
<organism evidence="1 2">
    <name type="scientific">Dermacentor silvarum</name>
    <name type="common">Tick</name>
    <dbReference type="NCBI Taxonomy" id="543639"/>
    <lineage>
        <taxon>Eukaryota</taxon>
        <taxon>Metazoa</taxon>
        <taxon>Ecdysozoa</taxon>
        <taxon>Arthropoda</taxon>
        <taxon>Chelicerata</taxon>
        <taxon>Arachnida</taxon>
        <taxon>Acari</taxon>
        <taxon>Parasitiformes</taxon>
        <taxon>Ixodida</taxon>
        <taxon>Ixodoidea</taxon>
        <taxon>Ixodidae</taxon>
        <taxon>Rhipicephalinae</taxon>
        <taxon>Dermacentor</taxon>
    </lineage>
</organism>
<evidence type="ECO:0000313" key="1">
    <source>
        <dbReference type="EMBL" id="KAH7960792.1"/>
    </source>
</evidence>
<proteinExistence type="predicted"/>